<dbReference type="PANTHER" id="PTHR47055">
    <property type="entry name" value="DDE_TNP_1_7 DOMAIN-CONTAINING PROTEIN"/>
    <property type="match status" value="1"/>
</dbReference>
<reference evidence="4" key="1">
    <citation type="journal article" date="2020" name="Cell">
        <title>Large-Scale Comparative Analyses of Tick Genomes Elucidate Their Genetic Diversity and Vector Capacities.</title>
        <authorList>
            <consortium name="Tick Genome and Microbiome Consortium (TIGMIC)"/>
            <person name="Jia N."/>
            <person name="Wang J."/>
            <person name="Shi W."/>
            <person name="Du L."/>
            <person name="Sun Y."/>
            <person name="Zhan W."/>
            <person name="Jiang J.F."/>
            <person name="Wang Q."/>
            <person name="Zhang B."/>
            <person name="Ji P."/>
            <person name="Bell-Sakyi L."/>
            <person name="Cui X.M."/>
            <person name="Yuan T.T."/>
            <person name="Jiang B.G."/>
            <person name="Yang W.F."/>
            <person name="Lam T.T."/>
            <person name="Chang Q.C."/>
            <person name="Ding S.J."/>
            <person name="Wang X.J."/>
            <person name="Zhu J.G."/>
            <person name="Ruan X.D."/>
            <person name="Zhao L."/>
            <person name="Wei J.T."/>
            <person name="Ye R.Z."/>
            <person name="Que T.C."/>
            <person name="Du C.H."/>
            <person name="Zhou Y.H."/>
            <person name="Cheng J.X."/>
            <person name="Dai P.F."/>
            <person name="Guo W.B."/>
            <person name="Han X.H."/>
            <person name="Huang E.J."/>
            <person name="Li L.F."/>
            <person name="Wei W."/>
            <person name="Gao Y.C."/>
            <person name="Liu J.Z."/>
            <person name="Shao H.Z."/>
            <person name="Wang X."/>
            <person name="Wang C.C."/>
            <person name="Yang T.C."/>
            <person name="Huo Q.B."/>
            <person name="Li W."/>
            <person name="Chen H.Y."/>
            <person name="Chen S.E."/>
            <person name="Zhou L.G."/>
            <person name="Ni X.B."/>
            <person name="Tian J.H."/>
            <person name="Sheng Y."/>
            <person name="Liu T."/>
            <person name="Pan Y.S."/>
            <person name="Xia L.Y."/>
            <person name="Li J."/>
            <person name="Zhao F."/>
            <person name="Cao W.C."/>
        </authorList>
    </citation>
    <scope>NUCLEOTIDE SEQUENCE</scope>
    <source>
        <strain evidence="4">Rmic-2018</strain>
    </source>
</reference>
<feature type="region of interest" description="Disordered" evidence="1">
    <location>
        <begin position="17"/>
        <end position="77"/>
    </location>
</feature>
<dbReference type="EMBL" id="JABSTU010000005">
    <property type="protein sequence ID" value="KAH8029507.1"/>
    <property type="molecule type" value="Genomic_DNA"/>
</dbReference>
<evidence type="ECO:0000256" key="1">
    <source>
        <dbReference type="SAM" id="MobiDB-lite"/>
    </source>
</evidence>
<dbReference type="Proteomes" id="UP000821866">
    <property type="component" value="Chromosome 3"/>
</dbReference>
<dbReference type="InterPro" id="IPR052638">
    <property type="entry name" value="PiggyBac_TE-derived"/>
</dbReference>
<name>A0A9J6F1N7_RHIMP</name>
<gene>
    <name evidence="3" type="ORF">HPB51_000757</name>
    <name evidence="4" type="ORF">HPB51_011383</name>
</gene>
<comment type="caution">
    <text evidence="4">The sequence shown here is derived from an EMBL/GenBank/DDBJ whole genome shotgun (WGS) entry which is preliminary data.</text>
</comment>
<dbReference type="GO" id="GO:0043565">
    <property type="term" value="F:sequence-specific DNA binding"/>
    <property type="evidence" value="ECO:0007669"/>
    <property type="project" value="TreeGrafter"/>
</dbReference>
<feature type="region of interest" description="Disordered" evidence="1">
    <location>
        <begin position="83"/>
        <end position="102"/>
    </location>
</feature>
<sequence>MRAGGLDFRPRLVRCPCGDVIVPPDPTADTDEEEEDDNGMTDVVVNDVSGRLELHCDGGDDDPDDATARKKRAKVPPPCWRNSDPEYTWSASTNRPEEKQSKLTSQFFGKSPNEVFSSMLDEEILTHIVMQTGNYAKQNNEHRFVFGIEDLKKFIRILLLSGYHKLPSQRMYWSLDEDTGVLLVASCISRQRFLDI</sequence>
<evidence type="ECO:0000259" key="2">
    <source>
        <dbReference type="Pfam" id="PF13843"/>
    </source>
</evidence>
<dbReference type="Pfam" id="PF13843">
    <property type="entry name" value="DDE_Tnp_1_7"/>
    <property type="match status" value="1"/>
</dbReference>
<keyword evidence="5" id="KW-1185">Reference proteome</keyword>
<feature type="domain" description="PiggyBac transposable element-derived protein" evidence="2">
    <location>
        <begin position="111"/>
        <end position="196"/>
    </location>
</feature>
<evidence type="ECO:0000313" key="5">
    <source>
        <dbReference type="Proteomes" id="UP000821866"/>
    </source>
</evidence>
<protein>
    <recommendedName>
        <fullName evidence="2">PiggyBac transposable element-derived protein domain-containing protein</fullName>
    </recommendedName>
</protein>
<proteinExistence type="predicted"/>
<organism evidence="4 5">
    <name type="scientific">Rhipicephalus microplus</name>
    <name type="common">Cattle tick</name>
    <name type="synonym">Boophilus microplus</name>
    <dbReference type="NCBI Taxonomy" id="6941"/>
    <lineage>
        <taxon>Eukaryota</taxon>
        <taxon>Metazoa</taxon>
        <taxon>Ecdysozoa</taxon>
        <taxon>Arthropoda</taxon>
        <taxon>Chelicerata</taxon>
        <taxon>Arachnida</taxon>
        <taxon>Acari</taxon>
        <taxon>Parasitiformes</taxon>
        <taxon>Ixodida</taxon>
        <taxon>Ixodoidea</taxon>
        <taxon>Ixodidae</taxon>
        <taxon>Rhipicephalinae</taxon>
        <taxon>Rhipicephalus</taxon>
        <taxon>Boophilus</taxon>
    </lineage>
</organism>
<dbReference type="EMBL" id="JABSTU010000001">
    <property type="protein sequence ID" value="KAH8040555.1"/>
    <property type="molecule type" value="Genomic_DNA"/>
</dbReference>
<dbReference type="PANTHER" id="PTHR47055:SF3">
    <property type="entry name" value="PHORBOL-ESTER_DAG-TYPE DOMAIN-CONTAINING PROTEIN"/>
    <property type="match status" value="1"/>
</dbReference>
<dbReference type="Proteomes" id="UP000821866">
    <property type="component" value="Chromosome 1"/>
</dbReference>
<dbReference type="AlphaFoldDB" id="A0A9J6F1N7"/>
<dbReference type="InterPro" id="IPR029526">
    <property type="entry name" value="PGBD"/>
</dbReference>
<evidence type="ECO:0000313" key="4">
    <source>
        <dbReference type="EMBL" id="KAH8040555.1"/>
    </source>
</evidence>
<feature type="compositionally biased region" description="Acidic residues" evidence="1">
    <location>
        <begin position="28"/>
        <end position="39"/>
    </location>
</feature>
<reference evidence="4" key="2">
    <citation type="submission" date="2021-09" db="EMBL/GenBank/DDBJ databases">
        <authorList>
            <person name="Jia N."/>
            <person name="Wang J."/>
            <person name="Shi W."/>
            <person name="Du L."/>
            <person name="Sun Y."/>
            <person name="Zhan W."/>
            <person name="Jiang J."/>
            <person name="Wang Q."/>
            <person name="Zhang B."/>
            <person name="Ji P."/>
            <person name="Sakyi L.B."/>
            <person name="Cui X."/>
            <person name="Yuan T."/>
            <person name="Jiang B."/>
            <person name="Yang W."/>
            <person name="Lam T.T.-Y."/>
            <person name="Chang Q."/>
            <person name="Ding S."/>
            <person name="Wang X."/>
            <person name="Zhu J."/>
            <person name="Ruan X."/>
            <person name="Zhao L."/>
            <person name="Wei J."/>
            <person name="Que T."/>
            <person name="Du C."/>
            <person name="Cheng J."/>
            <person name="Dai P."/>
            <person name="Han X."/>
            <person name="Huang E."/>
            <person name="Gao Y."/>
            <person name="Liu J."/>
            <person name="Shao H."/>
            <person name="Ye R."/>
            <person name="Li L."/>
            <person name="Wei W."/>
            <person name="Wang X."/>
            <person name="Wang C."/>
            <person name="Huo Q."/>
            <person name="Li W."/>
            <person name="Guo W."/>
            <person name="Chen H."/>
            <person name="Chen S."/>
            <person name="Zhou L."/>
            <person name="Zhou L."/>
            <person name="Ni X."/>
            <person name="Tian J."/>
            <person name="Zhou Y."/>
            <person name="Sheng Y."/>
            <person name="Liu T."/>
            <person name="Pan Y."/>
            <person name="Xia L."/>
            <person name="Li J."/>
            <person name="Zhao F."/>
            <person name="Cao W."/>
        </authorList>
    </citation>
    <scope>NUCLEOTIDE SEQUENCE</scope>
    <source>
        <strain evidence="4">Rmic-2018</strain>
        <tissue evidence="4">Larvae</tissue>
    </source>
</reference>
<accession>A0A9J6F1N7</accession>
<evidence type="ECO:0000313" key="3">
    <source>
        <dbReference type="EMBL" id="KAH8029507.1"/>
    </source>
</evidence>